<evidence type="ECO:0000313" key="1">
    <source>
        <dbReference type="Ensembl" id="ENSSDAP00000021564.1"/>
    </source>
</evidence>
<reference evidence="1" key="2">
    <citation type="submission" date="2025-09" db="UniProtKB">
        <authorList>
            <consortium name="Ensembl"/>
        </authorList>
    </citation>
    <scope>IDENTIFICATION</scope>
</reference>
<sequence>MDTESTATAAITLELVSTDKIEYALALSISANKVRHLDVTSEVKKLLGLGQKHLVVSDIPAAEKHSRKQPAF</sequence>
<dbReference type="AlphaFoldDB" id="A0A8C9QA39"/>
<protein>
    <submittedName>
        <fullName evidence="1">Uncharacterized protein</fullName>
    </submittedName>
</protein>
<keyword evidence="2" id="KW-1185">Reference proteome</keyword>
<evidence type="ECO:0000313" key="2">
    <source>
        <dbReference type="Proteomes" id="UP000694422"/>
    </source>
</evidence>
<dbReference type="Ensembl" id="ENSSDAT00000024627.1">
    <property type="protein sequence ID" value="ENSSDAP00000021564.1"/>
    <property type="gene ID" value="ENSSDAG00000019608.1"/>
</dbReference>
<accession>A0A8C9QA39</accession>
<reference evidence="1" key="1">
    <citation type="submission" date="2025-08" db="UniProtKB">
        <authorList>
            <consortium name="Ensembl"/>
        </authorList>
    </citation>
    <scope>IDENTIFICATION</scope>
</reference>
<name>A0A8C9QA39_SPEDA</name>
<dbReference type="Proteomes" id="UP000694422">
    <property type="component" value="Unplaced"/>
</dbReference>
<organism evidence="1 2">
    <name type="scientific">Spermophilus dauricus</name>
    <name type="common">Daurian ground squirrel</name>
    <dbReference type="NCBI Taxonomy" id="99837"/>
    <lineage>
        <taxon>Eukaryota</taxon>
        <taxon>Metazoa</taxon>
        <taxon>Chordata</taxon>
        <taxon>Craniata</taxon>
        <taxon>Vertebrata</taxon>
        <taxon>Euteleostomi</taxon>
        <taxon>Mammalia</taxon>
        <taxon>Eutheria</taxon>
        <taxon>Euarchontoglires</taxon>
        <taxon>Glires</taxon>
        <taxon>Rodentia</taxon>
        <taxon>Sciuromorpha</taxon>
        <taxon>Sciuridae</taxon>
        <taxon>Xerinae</taxon>
        <taxon>Marmotini</taxon>
        <taxon>Spermophilus</taxon>
    </lineage>
</organism>
<proteinExistence type="predicted"/>